<protein>
    <submittedName>
        <fullName evidence="2">Uncharacterized protein</fullName>
    </submittedName>
</protein>
<dbReference type="Proteomes" id="UP001138768">
    <property type="component" value="Unassembled WGS sequence"/>
</dbReference>
<feature type="region of interest" description="Disordered" evidence="1">
    <location>
        <begin position="89"/>
        <end position="128"/>
    </location>
</feature>
<accession>A0A9X0WCW6</accession>
<comment type="caution">
    <text evidence="2">The sequence shown here is derived from an EMBL/GenBank/DDBJ whole genome shotgun (WGS) entry which is preliminary data.</text>
</comment>
<name>A0A9X0WCW6_9GAMM</name>
<feature type="compositionally biased region" description="Basic and acidic residues" evidence="1">
    <location>
        <begin position="53"/>
        <end position="65"/>
    </location>
</feature>
<evidence type="ECO:0000256" key="1">
    <source>
        <dbReference type="SAM" id="MobiDB-lite"/>
    </source>
</evidence>
<reference evidence="2 3" key="1">
    <citation type="journal article" date="2020" name="Microorganisms">
        <title>Osmotic Adaptation and Compatible Solute Biosynthesis of Phototrophic Bacteria as Revealed from Genome Analyses.</title>
        <authorList>
            <person name="Imhoff J.F."/>
            <person name="Rahn T."/>
            <person name="Kunzel S."/>
            <person name="Keller A."/>
            <person name="Neulinger S.C."/>
        </authorList>
    </citation>
    <scope>NUCLEOTIDE SEQUENCE [LARGE SCALE GENOMIC DNA]</scope>
    <source>
        <strain evidence="2 3">DSM 25653</strain>
    </source>
</reference>
<feature type="compositionally biased region" description="Basic and acidic residues" evidence="1">
    <location>
        <begin position="31"/>
        <end position="41"/>
    </location>
</feature>
<dbReference type="EMBL" id="NRRY01000050">
    <property type="protein sequence ID" value="MBK1620855.1"/>
    <property type="molecule type" value="Genomic_DNA"/>
</dbReference>
<feature type="region of interest" description="Disordered" evidence="1">
    <location>
        <begin position="31"/>
        <end position="65"/>
    </location>
</feature>
<sequence length="128" mass="15009">MPLIINQPNQATDTERVAGNLYKQQMQRISDKAEQIRRERTTNQQEPTMPLRTRAESEVLPEPDDHQRIVDLEKIVVDMAVQIERLDQRLKQLEPNDPMIRPRRSDDDDDDPTEVENRIRRQVSGRAA</sequence>
<gene>
    <name evidence="2" type="ORF">CKO42_20980</name>
</gene>
<dbReference type="RefSeq" id="WP_200248366.1">
    <property type="nucleotide sequence ID" value="NZ_NRRY01000050.1"/>
</dbReference>
<organism evidence="2 3">
    <name type="scientific">Lamprobacter modestohalophilus</name>
    <dbReference type="NCBI Taxonomy" id="1064514"/>
    <lineage>
        <taxon>Bacteria</taxon>
        <taxon>Pseudomonadati</taxon>
        <taxon>Pseudomonadota</taxon>
        <taxon>Gammaproteobacteria</taxon>
        <taxon>Chromatiales</taxon>
        <taxon>Chromatiaceae</taxon>
        <taxon>Lamprobacter</taxon>
    </lineage>
</organism>
<evidence type="ECO:0000313" key="3">
    <source>
        <dbReference type="Proteomes" id="UP001138768"/>
    </source>
</evidence>
<proteinExistence type="predicted"/>
<keyword evidence="3" id="KW-1185">Reference proteome</keyword>
<evidence type="ECO:0000313" key="2">
    <source>
        <dbReference type="EMBL" id="MBK1620855.1"/>
    </source>
</evidence>
<dbReference type="AlphaFoldDB" id="A0A9X0WCW6"/>